<dbReference type="Proteomes" id="UP000327157">
    <property type="component" value="Unassembled WGS sequence"/>
</dbReference>
<dbReference type="CDD" id="cd09272">
    <property type="entry name" value="RNase_HI_RT_Ty1"/>
    <property type="match status" value="1"/>
</dbReference>
<evidence type="ECO:0000259" key="1">
    <source>
        <dbReference type="Pfam" id="PF07727"/>
    </source>
</evidence>
<gene>
    <name evidence="2" type="ORF">D8674_037115</name>
</gene>
<proteinExistence type="predicted"/>
<accession>A0A5N5FNU3</accession>
<dbReference type="InterPro" id="IPR013103">
    <property type="entry name" value="RVT_2"/>
</dbReference>
<protein>
    <recommendedName>
        <fullName evidence="1">Reverse transcriptase Ty1/copia-type domain-containing protein</fullName>
    </recommendedName>
</protein>
<dbReference type="Pfam" id="PF07727">
    <property type="entry name" value="RVT_2"/>
    <property type="match status" value="1"/>
</dbReference>
<reference evidence="2 3" key="1">
    <citation type="submission" date="2019-09" db="EMBL/GenBank/DDBJ databases">
        <authorList>
            <person name="Ou C."/>
        </authorList>
    </citation>
    <scope>NUCLEOTIDE SEQUENCE [LARGE SCALE GENOMIC DNA]</scope>
    <source>
        <strain evidence="2">S2</strain>
        <tissue evidence="2">Leaf</tissue>
    </source>
</reference>
<organism evidence="2 3">
    <name type="scientific">Pyrus ussuriensis x Pyrus communis</name>
    <dbReference type="NCBI Taxonomy" id="2448454"/>
    <lineage>
        <taxon>Eukaryota</taxon>
        <taxon>Viridiplantae</taxon>
        <taxon>Streptophyta</taxon>
        <taxon>Embryophyta</taxon>
        <taxon>Tracheophyta</taxon>
        <taxon>Spermatophyta</taxon>
        <taxon>Magnoliopsida</taxon>
        <taxon>eudicotyledons</taxon>
        <taxon>Gunneridae</taxon>
        <taxon>Pentapetalae</taxon>
        <taxon>rosids</taxon>
        <taxon>fabids</taxon>
        <taxon>Rosales</taxon>
        <taxon>Rosaceae</taxon>
        <taxon>Amygdaloideae</taxon>
        <taxon>Maleae</taxon>
        <taxon>Pyrus</taxon>
    </lineage>
</organism>
<dbReference type="EMBL" id="SMOL01000577">
    <property type="protein sequence ID" value="KAB2604828.1"/>
    <property type="molecule type" value="Genomic_DNA"/>
</dbReference>
<sequence length="401" mass="45581">MWYNRLSEYLKSQGYVYNELSPRVFIKKSHSGFAIVAIYVDNMNLIGTPAELEEIASHLKSKFEMKNLGKTRYYRGLEIEHCSNGILMHQSNYTQKVLCRFNEDKVKPSSTSMVVGTLDSKRDPFCPNEDKEEILEPEVPYVSAIRALLYLAQCTRPDISFAGNTDLGLFYTCESSSVATRYSTRIDSRLVGYTDAGYLSDPHRARSQTTSHECFWLREVMKHIRRTSGLTSVIDLPTTIFEDNTACIEQLKKGYIKGDNTKHIAPKFFCSHQQQQHQNIEVKQIRSQYNLADLFTKSLPKIASKVLVNRLNLIILQIISQTQSAHEDEEKMASSEAIAAREGLIWAVNKGFQKSQFVSDLLQIVETSRDSSINLSLVGQIVEDIKTLLLTISKATFTHTH</sequence>
<evidence type="ECO:0000313" key="3">
    <source>
        <dbReference type="Proteomes" id="UP000327157"/>
    </source>
</evidence>
<reference evidence="2 3" key="2">
    <citation type="submission" date="2019-11" db="EMBL/GenBank/DDBJ databases">
        <title>A de novo genome assembly of a pear dwarfing rootstock.</title>
        <authorList>
            <person name="Wang F."/>
            <person name="Wang J."/>
            <person name="Li S."/>
            <person name="Zhang Y."/>
            <person name="Fang M."/>
            <person name="Ma L."/>
            <person name="Zhao Y."/>
            <person name="Jiang S."/>
        </authorList>
    </citation>
    <scope>NUCLEOTIDE SEQUENCE [LARGE SCALE GENOMIC DNA]</scope>
    <source>
        <strain evidence="2">S2</strain>
        <tissue evidence="2">Leaf</tissue>
    </source>
</reference>
<dbReference type="AlphaFoldDB" id="A0A5N5FNU3"/>
<comment type="caution">
    <text evidence="2">The sequence shown here is derived from an EMBL/GenBank/DDBJ whole genome shotgun (WGS) entry which is preliminary data.</text>
</comment>
<feature type="domain" description="Reverse transcriptase Ty1/copia-type" evidence="1">
    <location>
        <begin position="1"/>
        <end position="113"/>
    </location>
</feature>
<evidence type="ECO:0000313" key="2">
    <source>
        <dbReference type="EMBL" id="KAB2604828.1"/>
    </source>
</evidence>
<name>A0A5N5FNU3_9ROSA</name>
<dbReference type="OrthoDB" id="1193096at2759"/>
<keyword evidence="3" id="KW-1185">Reference proteome</keyword>